<keyword evidence="2" id="KW-1133">Transmembrane helix</keyword>
<evidence type="ECO:0000313" key="3">
    <source>
        <dbReference type="EMBL" id="SFV22604.1"/>
    </source>
</evidence>
<feature type="transmembrane region" description="Helical" evidence="2">
    <location>
        <begin position="341"/>
        <end position="364"/>
    </location>
</feature>
<keyword evidence="2" id="KW-0472">Membrane</keyword>
<accession>A0A1I7MKY0</accession>
<feature type="transmembrane region" description="Helical" evidence="2">
    <location>
        <begin position="451"/>
        <end position="476"/>
    </location>
</feature>
<evidence type="ECO:0000256" key="1">
    <source>
        <dbReference type="SAM" id="MobiDB-lite"/>
    </source>
</evidence>
<evidence type="ECO:0000313" key="4">
    <source>
        <dbReference type="Proteomes" id="UP000198881"/>
    </source>
</evidence>
<feature type="transmembrane region" description="Helical" evidence="2">
    <location>
        <begin position="129"/>
        <end position="162"/>
    </location>
</feature>
<reference evidence="3 4" key="1">
    <citation type="submission" date="2016-10" db="EMBL/GenBank/DDBJ databases">
        <authorList>
            <person name="de Groot N.N."/>
        </authorList>
    </citation>
    <scope>NUCLEOTIDE SEQUENCE [LARGE SCALE GENOMIC DNA]</scope>
    <source>
        <strain evidence="3 4">CGMCC 1.7054</strain>
    </source>
</reference>
<keyword evidence="2" id="KW-0812">Transmembrane</keyword>
<dbReference type="EMBL" id="FPCG01000004">
    <property type="protein sequence ID" value="SFV22604.1"/>
    <property type="molecule type" value="Genomic_DNA"/>
</dbReference>
<dbReference type="PANTHER" id="PTHR30282">
    <property type="entry name" value="P-AMINOBENZOYL GLUTAMATE TRANSPORTER"/>
    <property type="match status" value="1"/>
</dbReference>
<feature type="transmembrane region" description="Helical" evidence="2">
    <location>
        <begin position="385"/>
        <end position="404"/>
    </location>
</feature>
<name>A0A1I7MKY0_9MICC</name>
<feature type="transmembrane region" description="Helical" evidence="2">
    <location>
        <begin position="306"/>
        <end position="329"/>
    </location>
</feature>
<feature type="transmembrane region" description="Helical" evidence="2">
    <location>
        <begin position="221"/>
        <end position="239"/>
    </location>
</feature>
<dbReference type="InterPro" id="IPR004697">
    <property type="entry name" value="AbgT"/>
</dbReference>
<evidence type="ECO:0000256" key="2">
    <source>
        <dbReference type="SAM" id="Phobius"/>
    </source>
</evidence>
<dbReference type="Proteomes" id="UP000198881">
    <property type="component" value="Unassembled WGS sequence"/>
</dbReference>
<dbReference type="PANTHER" id="PTHR30282:SF0">
    <property type="entry name" value="P-AMINOBENZOYL-GLUTAMATE TRANSPORT PROTEIN"/>
    <property type="match status" value="1"/>
</dbReference>
<dbReference type="OrthoDB" id="3314392at2"/>
<protein>
    <submittedName>
        <fullName evidence="3">Aminobenzoyl-glutamate transport protein</fullName>
    </submittedName>
</protein>
<dbReference type="Pfam" id="PF03806">
    <property type="entry name" value="ABG_transport"/>
    <property type="match status" value="2"/>
</dbReference>
<feature type="transmembrane region" description="Helical" evidence="2">
    <location>
        <begin position="512"/>
        <end position="537"/>
    </location>
</feature>
<sequence length="550" mass="57652">MSSLPTGTPTSRSLGDRLLGGVEKWGNRLPDPLILFTGLFLIVAVLSTVFGALGTTVTVPGSEEGPVTVKPFFSGEGLSWFTTTLGENYIGFPPLVNVLPIILAVGVAEGSGLLGTSIRMMFGSAPRWLLPYAVAFVGVMGNLMSDTAFVVIPPLAALVFAAAGRHPMAGLLGGFAAAGAAFSTNLLPSPIDGNFAGITTSVIGALPSDLAIDPVTIVSNYWINIASSLVIILATGLLIDRVLEPRLERMGVSRTRVDTTDLPDDGFVTSGDQPAPSGASPGGKTTDEQQDVDVEVTPQQRRAVRWAMIAGAVFLALVLVAVLPAGSAWRNEEGAFLPRSPFMSSIVFLIVAFFLLTGIVYGKVAGTIQSGGDVGRLMGEGLKTMLTFLVLAFVLAQFLALFTWSNLGTVAAVKGAEGLESIGLTGPVVILLFILLCAGVNLIITSGTSMWGLMAAVFVPMFALIGFEPAFVQAAFRIGDSSTQIITPLNPYLIVLLGMVRRYEPAAGLGTLISRLLPFTIVFFIVWTVTLGVFYAFDLPIGPGNGIHLD</sequence>
<proteinExistence type="predicted"/>
<feature type="transmembrane region" description="Helical" evidence="2">
    <location>
        <begin position="33"/>
        <end position="53"/>
    </location>
</feature>
<organism evidence="3 4">
    <name type="scientific">Micrococcus terreus</name>
    <dbReference type="NCBI Taxonomy" id="574650"/>
    <lineage>
        <taxon>Bacteria</taxon>
        <taxon>Bacillati</taxon>
        <taxon>Actinomycetota</taxon>
        <taxon>Actinomycetes</taxon>
        <taxon>Micrococcales</taxon>
        <taxon>Micrococcaceae</taxon>
        <taxon>Micrococcus</taxon>
    </lineage>
</organism>
<feature type="region of interest" description="Disordered" evidence="1">
    <location>
        <begin position="257"/>
        <end position="291"/>
    </location>
</feature>
<dbReference type="AlphaFoldDB" id="A0A1I7MKY0"/>
<gene>
    <name evidence="3" type="ORF">SAMN04487966_104221</name>
</gene>
<dbReference type="RefSeq" id="WP_091696539.1">
    <property type="nucleotide sequence ID" value="NZ_FPCG01000004.1"/>
</dbReference>
<feature type="transmembrane region" description="Helical" evidence="2">
    <location>
        <begin position="482"/>
        <end position="500"/>
    </location>
</feature>
<feature type="transmembrane region" description="Helical" evidence="2">
    <location>
        <begin position="424"/>
        <end position="444"/>
    </location>
</feature>
<feature type="transmembrane region" description="Helical" evidence="2">
    <location>
        <begin position="89"/>
        <end position="108"/>
    </location>
</feature>
<keyword evidence="4" id="KW-1185">Reference proteome</keyword>
<dbReference type="GO" id="GO:0015558">
    <property type="term" value="F:secondary active p-aminobenzoyl-glutamate transmembrane transporter activity"/>
    <property type="evidence" value="ECO:0007669"/>
    <property type="project" value="InterPro"/>
</dbReference>
<dbReference type="GO" id="GO:1902604">
    <property type="term" value="P:p-aminobenzoyl-glutamate transmembrane transport"/>
    <property type="evidence" value="ECO:0007669"/>
    <property type="project" value="InterPro"/>
</dbReference>